<feature type="region of interest" description="Disordered" evidence="1">
    <location>
        <begin position="79"/>
        <end position="136"/>
    </location>
</feature>
<dbReference type="EMBL" id="VSRR010003717">
    <property type="protein sequence ID" value="MPC37214.1"/>
    <property type="molecule type" value="Genomic_DNA"/>
</dbReference>
<keyword evidence="3" id="KW-1185">Reference proteome</keyword>
<gene>
    <name evidence="2" type="ORF">E2C01_030688</name>
</gene>
<evidence type="ECO:0000313" key="2">
    <source>
        <dbReference type="EMBL" id="MPC37214.1"/>
    </source>
</evidence>
<dbReference type="Proteomes" id="UP000324222">
    <property type="component" value="Unassembled WGS sequence"/>
</dbReference>
<protein>
    <submittedName>
        <fullName evidence="2">Uncharacterized protein</fullName>
    </submittedName>
</protein>
<name>A0A5B7EY16_PORTR</name>
<reference evidence="2 3" key="1">
    <citation type="submission" date="2019-05" db="EMBL/GenBank/DDBJ databases">
        <title>Another draft genome of Portunus trituberculatus and its Hox gene families provides insights of decapod evolution.</title>
        <authorList>
            <person name="Jeong J.-H."/>
            <person name="Song I."/>
            <person name="Kim S."/>
            <person name="Choi T."/>
            <person name="Kim D."/>
            <person name="Ryu S."/>
            <person name="Kim W."/>
        </authorList>
    </citation>
    <scope>NUCLEOTIDE SEQUENCE [LARGE SCALE GENOMIC DNA]</scope>
    <source>
        <tissue evidence="2">Muscle</tissue>
    </source>
</reference>
<evidence type="ECO:0000313" key="3">
    <source>
        <dbReference type="Proteomes" id="UP000324222"/>
    </source>
</evidence>
<accession>A0A5B7EY16</accession>
<evidence type="ECO:0000256" key="1">
    <source>
        <dbReference type="SAM" id="MobiDB-lite"/>
    </source>
</evidence>
<comment type="caution">
    <text evidence="2">The sequence shown here is derived from an EMBL/GenBank/DDBJ whole genome shotgun (WGS) entry which is preliminary data.</text>
</comment>
<dbReference type="AlphaFoldDB" id="A0A5B7EY16"/>
<feature type="compositionally biased region" description="Acidic residues" evidence="1">
    <location>
        <begin position="85"/>
        <end position="106"/>
    </location>
</feature>
<organism evidence="2 3">
    <name type="scientific">Portunus trituberculatus</name>
    <name type="common">Swimming crab</name>
    <name type="synonym">Neptunus trituberculatus</name>
    <dbReference type="NCBI Taxonomy" id="210409"/>
    <lineage>
        <taxon>Eukaryota</taxon>
        <taxon>Metazoa</taxon>
        <taxon>Ecdysozoa</taxon>
        <taxon>Arthropoda</taxon>
        <taxon>Crustacea</taxon>
        <taxon>Multicrustacea</taxon>
        <taxon>Malacostraca</taxon>
        <taxon>Eumalacostraca</taxon>
        <taxon>Eucarida</taxon>
        <taxon>Decapoda</taxon>
        <taxon>Pleocyemata</taxon>
        <taxon>Brachyura</taxon>
        <taxon>Eubrachyura</taxon>
        <taxon>Portunoidea</taxon>
        <taxon>Portunidae</taxon>
        <taxon>Portuninae</taxon>
        <taxon>Portunus</taxon>
    </lineage>
</organism>
<proteinExistence type="predicted"/>
<sequence>MSGIITQTPRISGIIRQTPRISGIILGVISFHPLQEHHLRTLEALNISRRNSAADSPDTRVTLQRLVFRCLGLKVEVSAMQPLKEEEEEEEEEEKEEEEEEEEEKENETPTDKKGKPITNETNIDLVMKIPRVFDR</sequence>